<feature type="compositionally biased region" description="Pro residues" evidence="1">
    <location>
        <begin position="295"/>
        <end position="325"/>
    </location>
</feature>
<sequence length="367" mass="39951">MANLKAVVGFCVCVFILLAILEIQLSESRRSGGGYRSTRVRYRSSRSYRSYPSSSRNRVRVRNRVRIRSGSSPFSRTTFKAALIGGSIYGASRYMRTSRYRRDPYAMPTVCTNNYDSDGNGTVYGYFICPRNGEPESYTYCCGSSLRERCCAYFSEHGDDKGRTAGIVVGVIILIIVISIIVYCVCKRSGTGGKIVRKFSSKNSNKEQYAAVHKDPGPVDMVHVPTQPGQQYPDGYGQVPPYSQQPGEAEDPTIPEDLATGYPAQPYPPPHGQPGYPTPEKGPLPDGVVNQGGQPYPPQPGMNPYPPQGNMPYPPQGNMPYPPPGNMAYPPQGNMQYPPPGQGGPPPPQGFGGAAYPPVDPPPYAAM</sequence>
<keyword evidence="2" id="KW-0812">Transmembrane</keyword>
<keyword evidence="3" id="KW-0732">Signal</keyword>
<evidence type="ECO:0000313" key="4">
    <source>
        <dbReference type="EMBL" id="KAK6165863.1"/>
    </source>
</evidence>
<feature type="region of interest" description="Disordered" evidence="1">
    <location>
        <begin position="216"/>
        <end position="367"/>
    </location>
</feature>
<dbReference type="AlphaFoldDB" id="A0AAN8G1A3"/>
<comment type="caution">
    <text evidence="4">The sequence shown here is derived from an EMBL/GenBank/DDBJ whole genome shotgun (WGS) entry which is preliminary data.</text>
</comment>
<organism evidence="4 5">
    <name type="scientific">Patella caerulea</name>
    <name type="common">Rayed Mediterranean limpet</name>
    <dbReference type="NCBI Taxonomy" id="87958"/>
    <lineage>
        <taxon>Eukaryota</taxon>
        <taxon>Metazoa</taxon>
        <taxon>Spiralia</taxon>
        <taxon>Lophotrochozoa</taxon>
        <taxon>Mollusca</taxon>
        <taxon>Gastropoda</taxon>
        <taxon>Patellogastropoda</taxon>
        <taxon>Patelloidea</taxon>
        <taxon>Patellidae</taxon>
        <taxon>Patella</taxon>
    </lineage>
</organism>
<evidence type="ECO:0000256" key="1">
    <source>
        <dbReference type="SAM" id="MobiDB-lite"/>
    </source>
</evidence>
<feature type="compositionally biased region" description="Low complexity" evidence="1">
    <location>
        <begin position="326"/>
        <end position="336"/>
    </location>
</feature>
<keyword evidence="5" id="KW-1185">Reference proteome</keyword>
<feature type="compositionally biased region" description="Pro residues" evidence="1">
    <location>
        <begin position="337"/>
        <end position="349"/>
    </location>
</feature>
<proteinExistence type="predicted"/>
<gene>
    <name evidence="4" type="ORF">SNE40_022690</name>
</gene>
<feature type="compositionally biased region" description="Low complexity" evidence="1">
    <location>
        <begin position="227"/>
        <end position="242"/>
    </location>
</feature>
<keyword evidence="2" id="KW-1133">Transmembrane helix</keyword>
<feature type="chain" id="PRO_5042826714" evidence="3">
    <location>
        <begin position="29"/>
        <end position="367"/>
    </location>
</feature>
<name>A0AAN8G1A3_PATCE</name>
<evidence type="ECO:0000313" key="5">
    <source>
        <dbReference type="Proteomes" id="UP001347796"/>
    </source>
</evidence>
<evidence type="ECO:0000256" key="3">
    <source>
        <dbReference type="SAM" id="SignalP"/>
    </source>
</evidence>
<accession>A0AAN8G1A3</accession>
<protein>
    <submittedName>
        <fullName evidence="4">Uncharacterized protein</fullName>
    </submittedName>
</protein>
<dbReference type="Proteomes" id="UP001347796">
    <property type="component" value="Unassembled WGS sequence"/>
</dbReference>
<feature type="signal peptide" evidence="3">
    <location>
        <begin position="1"/>
        <end position="28"/>
    </location>
</feature>
<keyword evidence="2" id="KW-0472">Membrane</keyword>
<feature type="compositionally biased region" description="Pro residues" evidence="1">
    <location>
        <begin position="358"/>
        <end position="367"/>
    </location>
</feature>
<feature type="transmembrane region" description="Helical" evidence="2">
    <location>
        <begin position="165"/>
        <end position="186"/>
    </location>
</feature>
<evidence type="ECO:0000256" key="2">
    <source>
        <dbReference type="SAM" id="Phobius"/>
    </source>
</evidence>
<dbReference type="EMBL" id="JAZGQO010000021">
    <property type="protein sequence ID" value="KAK6165863.1"/>
    <property type="molecule type" value="Genomic_DNA"/>
</dbReference>
<feature type="compositionally biased region" description="Pro residues" evidence="1">
    <location>
        <begin position="265"/>
        <end position="282"/>
    </location>
</feature>
<reference evidence="4 5" key="1">
    <citation type="submission" date="2024-01" db="EMBL/GenBank/DDBJ databases">
        <title>The genome of the rayed Mediterranean limpet Patella caerulea (Linnaeus, 1758).</title>
        <authorList>
            <person name="Anh-Thu Weber A."/>
            <person name="Halstead-Nussloch G."/>
        </authorList>
    </citation>
    <scope>NUCLEOTIDE SEQUENCE [LARGE SCALE GENOMIC DNA]</scope>
    <source>
        <strain evidence="4">AATW-2023a</strain>
        <tissue evidence="4">Whole specimen</tissue>
    </source>
</reference>